<dbReference type="Pfam" id="PF01381">
    <property type="entry name" value="HTH_3"/>
    <property type="match status" value="1"/>
</dbReference>
<dbReference type="Gene3D" id="1.10.260.40">
    <property type="entry name" value="lambda repressor-like DNA-binding domains"/>
    <property type="match status" value="1"/>
</dbReference>
<dbReference type="PANTHER" id="PTHR46558:SF11">
    <property type="entry name" value="HTH-TYPE TRANSCRIPTIONAL REGULATOR XRE"/>
    <property type="match status" value="1"/>
</dbReference>
<comment type="caution">
    <text evidence="3">The sequence shown here is derived from an EMBL/GenBank/DDBJ whole genome shotgun (WGS) entry which is preliminary data.</text>
</comment>
<reference evidence="3 4" key="1">
    <citation type="submission" date="2017-05" db="EMBL/GenBank/DDBJ databases">
        <title>Virgibacillus sp. AK90 isolated from a saltern of Kakinada, India.</title>
        <authorList>
            <person name="Gupta V."/>
            <person name="Sidhu C."/>
            <person name="Korpole S."/>
            <person name="Pinnaka A.K."/>
        </authorList>
    </citation>
    <scope>NUCLEOTIDE SEQUENCE [LARGE SCALE GENOMIC DNA]</scope>
    <source>
        <strain evidence="3 4">AK90</strain>
    </source>
</reference>
<keyword evidence="1" id="KW-0238">DNA-binding</keyword>
<dbReference type="SMART" id="SM00530">
    <property type="entry name" value="HTH_XRE"/>
    <property type="match status" value="1"/>
</dbReference>
<dbReference type="InterPro" id="IPR010982">
    <property type="entry name" value="Lambda_DNA-bd_dom_sf"/>
</dbReference>
<sequence length="113" mass="13192">MTKLVKEVSILDDIGKRLVQLRKLKNLDQKEAAKLIGISSVNLSRYEKGNRTPNPDMIKKLAKFYCVKPSYLAFGEEEHLNFLSDITKEEAKMLKDYLIRIREERQKHGEENL</sequence>
<dbReference type="EMBL" id="NFZX01000096">
    <property type="protein sequence ID" value="RFA31855.1"/>
    <property type="molecule type" value="Genomic_DNA"/>
</dbReference>
<evidence type="ECO:0000256" key="1">
    <source>
        <dbReference type="ARBA" id="ARBA00023125"/>
    </source>
</evidence>
<evidence type="ECO:0000259" key="2">
    <source>
        <dbReference type="PROSITE" id="PS50943"/>
    </source>
</evidence>
<dbReference type="InterPro" id="IPR001387">
    <property type="entry name" value="Cro/C1-type_HTH"/>
</dbReference>
<dbReference type="CDD" id="cd00093">
    <property type="entry name" value="HTH_XRE"/>
    <property type="match status" value="1"/>
</dbReference>
<protein>
    <recommendedName>
        <fullName evidence="2">HTH cro/C1-type domain-containing protein</fullName>
    </recommendedName>
</protein>
<dbReference type="GO" id="GO:0003677">
    <property type="term" value="F:DNA binding"/>
    <property type="evidence" value="ECO:0007669"/>
    <property type="project" value="UniProtKB-KW"/>
</dbReference>
<proteinExistence type="predicted"/>
<accession>A0A3E0WJ11</accession>
<evidence type="ECO:0000313" key="4">
    <source>
        <dbReference type="Proteomes" id="UP000256488"/>
    </source>
</evidence>
<name>A0A3E0WJ11_9BACI</name>
<dbReference type="AlphaFoldDB" id="A0A3E0WJ11"/>
<gene>
    <name evidence="3" type="ORF">CAI16_19710</name>
</gene>
<dbReference type="PROSITE" id="PS50943">
    <property type="entry name" value="HTH_CROC1"/>
    <property type="match status" value="1"/>
</dbReference>
<dbReference type="Proteomes" id="UP000256488">
    <property type="component" value="Unassembled WGS sequence"/>
</dbReference>
<dbReference type="SUPFAM" id="SSF47413">
    <property type="entry name" value="lambda repressor-like DNA-binding domains"/>
    <property type="match status" value="1"/>
</dbReference>
<feature type="domain" description="HTH cro/C1-type" evidence="2">
    <location>
        <begin position="18"/>
        <end position="72"/>
    </location>
</feature>
<evidence type="ECO:0000313" key="3">
    <source>
        <dbReference type="EMBL" id="RFA31855.1"/>
    </source>
</evidence>
<organism evidence="3 4">
    <name type="scientific">Virgibacillus dokdonensis</name>
    <dbReference type="NCBI Taxonomy" id="302167"/>
    <lineage>
        <taxon>Bacteria</taxon>
        <taxon>Bacillati</taxon>
        <taxon>Bacillota</taxon>
        <taxon>Bacilli</taxon>
        <taxon>Bacillales</taxon>
        <taxon>Bacillaceae</taxon>
        <taxon>Virgibacillus</taxon>
    </lineage>
</organism>
<dbReference type="PANTHER" id="PTHR46558">
    <property type="entry name" value="TRACRIPTIONAL REGULATORY PROTEIN-RELATED-RELATED"/>
    <property type="match status" value="1"/>
</dbReference>